<dbReference type="RefSeq" id="WP_189224565.1">
    <property type="nucleotide sequence ID" value="NZ_BMRG01000006.1"/>
</dbReference>
<proteinExistence type="predicted"/>
<sequence length="627" mass="67010">MTLLSLVALVAVALYARRRFKRGPRPRARAVLLVAAVLGLQVVIGAPAAQAAACGEAPNPERPGSGMVGALDPPIGNGLKDTPYLTYGYAGMVWHVYQESCLQLPDTAAVIDTWMGNELFNIGKNIVGATNALHYTVMGRGLLVPLDDAVKSGVQKVYDNVYLRWFGLVALILAVLMFRQIWQGDLASISKRGLWALAAMWLATSTLALPQFYNLLDSTLVTKTSEIQAGFIEAPEEQGTLHVLPSRLHDAVVYQSWLRGEFGSPEAPQAKEFGPRLLGTQAWTTQELAEHKDGDQAALEAKRNEYKAIGSQLGPVKGYFTGADGGRTGAGFLSLLQAVAFSLFQLFAKAAVLLAQLLLRILTLAGPLIGLVALIHHDLLRKVGRAAAATVFNVLVLAVLAGTHALMLQAIFNAGGLSLLTRTLLALMLTLVCFVIGKPMRRMWQMVEMSVGSASNALPMSGGLLSRLRKRKPGPSPQDEFWETVRDSDPDEVEVPQRDRRRVRPEAANPVVATAQRLDRRPASGELPAASGGAGVAALPAGGYGGPTQALPVAGGSRLVDAPPVADRGWDRVDDAVLVPSRVTGAFARAADSPVVPGPRRAETEVVAGRQVHVIYRPSRGLEVRDS</sequence>
<dbReference type="AlphaFoldDB" id="A0A918ARB7"/>
<feature type="transmembrane region" description="Helical" evidence="2">
    <location>
        <begin position="419"/>
        <end position="437"/>
    </location>
</feature>
<dbReference type="EMBL" id="BMRG01000006">
    <property type="protein sequence ID" value="GGP61526.1"/>
    <property type="molecule type" value="Genomic_DNA"/>
</dbReference>
<keyword evidence="2" id="KW-0812">Transmembrane</keyword>
<evidence type="ECO:0000256" key="1">
    <source>
        <dbReference type="SAM" id="MobiDB-lite"/>
    </source>
</evidence>
<dbReference type="Proteomes" id="UP000639606">
    <property type="component" value="Unassembled WGS sequence"/>
</dbReference>
<keyword evidence="2" id="KW-0472">Membrane</keyword>
<evidence type="ECO:0000313" key="4">
    <source>
        <dbReference type="Proteomes" id="UP000639606"/>
    </source>
</evidence>
<accession>A0A918ARB7</accession>
<organism evidence="3 4">
    <name type="scientific">Saccharothrix coeruleofusca</name>
    <dbReference type="NCBI Taxonomy" id="33919"/>
    <lineage>
        <taxon>Bacteria</taxon>
        <taxon>Bacillati</taxon>
        <taxon>Actinomycetota</taxon>
        <taxon>Actinomycetes</taxon>
        <taxon>Pseudonocardiales</taxon>
        <taxon>Pseudonocardiaceae</taxon>
        <taxon>Saccharothrix</taxon>
    </lineage>
</organism>
<feature type="transmembrane region" description="Helical" evidence="2">
    <location>
        <begin position="387"/>
        <end position="407"/>
    </location>
</feature>
<evidence type="ECO:0000256" key="2">
    <source>
        <dbReference type="SAM" id="Phobius"/>
    </source>
</evidence>
<feature type="transmembrane region" description="Helical" evidence="2">
    <location>
        <begin position="330"/>
        <end position="348"/>
    </location>
</feature>
<gene>
    <name evidence="3" type="ORF">GCM10010185_37620</name>
</gene>
<evidence type="ECO:0000313" key="3">
    <source>
        <dbReference type="EMBL" id="GGP61526.1"/>
    </source>
</evidence>
<feature type="transmembrane region" description="Helical" evidence="2">
    <location>
        <begin position="194"/>
        <end position="216"/>
    </location>
</feature>
<feature type="transmembrane region" description="Helical" evidence="2">
    <location>
        <begin position="161"/>
        <end position="182"/>
    </location>
</feature>
<feature type="region of interest" description="Disordered" evidence="1">
    <location>
        <begin position="466"/>
        <end position="507"/>
    </location>
</feature>
<protein>
    <recommendedName>
        <fullName evidence="5">TrbL/VirB6 plasmid conjugal transfer protein</fullName>
    </recommendedName>
</protein>
<evidence type="ECO:0008006" key="5">
    <source>
        <dbReference type="Google" id="ProtNLM"/>
    </source>
</evidence>
<name>A0A918ARB7_9PSEU</name>
<reference evidence="3" key="1">
    <citation type="journal article" date="2014" name="Int. J. Syst. Evol. Microbiol.">
        <title>Complete genome sequence of Corynebacterium casei LMG S-19264T (=DSM 44701T), isolated from a smear-ripened cheese.</title>
        <authorList>
            <consortium name="US DOE Joint Genome Institute (JGI-PGF)"/>
            <person name="Walter F."/>
            <person name="Albersmeier A."/>
            <person name="Kalinowski J."/>
            <person name="Ruckert C."/>
        </authorList>
    </citation>
    <scope>NUCLEOTIDE SEQUENCE</scope>
    <source>
        <strain evidence="3">JCM 3313</strain>
    </source>
</reference>
<comment type="caution">
    <text evidence="3">The sequence shown here is derived from an EMBL/GenBank/DDBJ whole genome shotgun (WGS) entry which is preliminary data.</text>
</comment>
<keyword evidence="2" id="KW-1133">Transmembrane helix</keyword>
<feature type="transmembrane region" description="Helical" evidence="2">
    <location>
        <begin position="354"/>
        <end position="375"/>
    </location>
</feature>
<reference evidence="3" key="2">
    <citation type="submission" date="2020-09" db="EMBL/GenBank/DDBJ databases">
        <authorList>
            <person name="Sun Q."/>
            <person name="Ohkuma M."/>
        </authorList>
    </citation>
    <scope>NUCLEOTIDE SEQUENCE</scope>
    <source>
        <strain evidence="3">JCM 3313</strain>
    </source>
</reference>
<keyword evidence="4" id="KW-1185">Reference proteome</keyword>